<evidence type="ECO:0000256" key="2">
    <source>
        <dbReference type="ARBA" id="ARBA00022679"/>
    </source>
</evidence>
<evidence type="ECO:0000313" key="5">
    <source>
        <dbReference type="EMBL" id="CAF1079891.1"/>
    </source>
</evidence>
<dbReference type="SUPFAM" id="SSF56112">
    <property type="entry name" value="Protein kinase-like (PK-like)"/>
    <property type="match status" value="1"/>
</dbReference>
<evidence type="ECO:0000256" key="1">
    <source>
        <dbReference type="ARBA" id="ARBA00022527"/>
    </source>
</evidence>
<dbReference type="InterPro" id="IPR036465">
    <property type="entry name" value="vWFA_dom_sf"/>
</dbReference>
<evidence type="ECO:0000256" key="3">
    <source>
        <dbReference type="ARBA" id="ARBA00022777"/>
    </source>
</evidence>
<feature type="domain" description="Alpha-type protein kinase" evidence="4">
    <location>
        <begin position="197"/>
        <end position="413"/>
    </location>
</feature>
<dbReference type="PANTHER" id="PTHR47763:SF4">
    <property type="entry name" value="ALPHA-PROTEIN KINASE VWKA"/>
    <property type="match status" value="1"/>
</dbReference>
<dbReference type="SMART" id="SM00811">
    <property type="entry name" value="Alpha_kinase"/>
    <property type="match status" value="1"/>
</dbReference>
<reference evidence="5" key="1">
    <citation type="submission" date="2021-02" db="EMBL/GenBank/DDBJ databases">
        <authorList>
            <person name="Nowell W R."/>
        </authorList>
    </citation>
    <scope>NUCLEOTIDE SEQUENCE</scope>
    <source>
        <strain evidence="5">Ploen Becks lab</strain>
    </source>
</reference>
<dbReference type="GO" id="GO:0004674">
    <property type="term" value="F:protein serine/threonine kinase activity"/>
    <property type="evidence" value="ECO:0007669"/>
    <property type="project" value="UniProtKB-KW"/>
</dbReference>
<dbReference type="InterPro" id="IPR011009">
    <property type="entry name" value="Kinase-like_dom_sf"/>
</dbReference>
<proteinExistence type="predicted"/>
<dbReference type="PROSITE" id="PS51158">
    <property type="entry name" value="ALPHA_KINASE"/>
    <property type="match status" value="1"/>
</dbReference>
<dbReference type="Proteomes" id="UP000663879">
    <property type="component" value="Unassembled WGS sequence"/>
</dbReference>
<organism evidence="5 6">
    <name type="scientific">Brachionus calyciflorus</name>
    <dbReference type="NCBI Taxonomy" id="104777"/>
    <lineage>
        <taxon>Eukaryota</taxon>
        <taxon>Metazoa</taxon>
        <taxon>Spiralia</taxon>
        <taxon>Gnathifera</taxon>
        <taxon>Rotifera</taxon>
        <taxon>Eurotatoria</taxon>
        <taxon>Monogononta</taxon>
        <taxon>Pseudotrocha</taxon>
        <taxon>Ploima</taxon>
        <taxon>Brachionidae</taxon>
        <taxon>Brachionus</taxon>
    </lineage>
</organism>
<dbReference type="PANTHER" id="PTHR47763">
    <property type="entry name" value="ALPHA-PROTEIN KINASE VWKA"/>
    <property type="match status" value="1"/>
</dbReference>
<name>A0A814MQX9_9BILA</name>
<dbReference type="GO" id="GO:0005524">
    <property type="term" value="F:ATP binding"/>
    <property type="evidence" value="ECO:0007669"/>
    <property type="project" value="InterPro"/>
</dbReference>
<dbReference type="Gene3D" id="3.40.50.410">
    <property type="entry name" value="von Willebrand factor, type A domain"/>
    <property type="match status" value="1"/>
</dbReference>
<dbReference type="SUPFAM" id="SSF53300">
    <property type="entry name" value="vWA-like"/>
    <property type="match status" value="1"/>
</dbReference>
<protein>
    <recommendedName>
        <fullName evidence="4">Alpha-type protein kinase domain-containing protein</fullName>
    </recommendedName>
</protein>
<keyword evidence="2" id="KW-0808">Transferase</keyword>
<dbReference type="Gene3D" id="3.20.200.10">
    <property type="entry name" value="MHCK/EF2 kinase"/>
    <property type="match status" value="1"/>
</dbReference>
<gene>
    <name evidence="5" type="ORF">OXX778_LOCUS20142</name>
</gene>
<keyword evidence="1" id="KW-0723">Serine/threonine-protein kinase</keyword>
<evidence type="ECO:0000259" key="4">
    <source>
        <dbReference type="PROSITE" id="PS51158"/>
    </source>
</evidence>
<dbReference type="InterPro" id="IPR004166">
    <property type="entry name" value="a-kinase_dom"/>
</dbReference>
<sequence>SDGIDRVTVLPFTENIDSFKSFVTSVSATGGADQCEDIFGGLEEVNKLSWSNMSRILFHIGDAPCHGKRFHLNCFDDYPAGDPRGLNITDLMKGIAEKNINYYFAEINNTTIKMIDEFSNELTSLNGNKINVLKLAAVDGLTELVTASVMKTISESKSLSMHSMRGKKMRTIAVDKSYLTWNKDKMKSLDAILYKAVFTGGVEDIRHQSIEFVKENVRILIAEKPFAKGAIRYAYTGLLNDSERIVIKQSASLDPEHNTMKFYKEMIEIQVVSKILAQKFFELVKLAKKVSFLDVSLIQIVETGEYFTIEDFIPGEFVKWMNNCGFLNEDIYSCTLDAFSHWSYQITDEYLIVNDLQGILVDNKDYVLTDPAISSPEGYDRFSTTNLALKGVKKFFQTHQCNHICKHLKLMKHRYQKLDDRDMNSMMTKILA</sequence>
<feature type="non-terminal residue" evidence="5">
    <location>
        <position position="1"/>
    </location>
</feature>
<dbReference type="Gene3D" id="3.30.200.20">
    <property type="entry name" value="Phosphorylase Kinase, domain 1"/>
    <property type="match status" value="1"/>
</dbReference>
<dbReference type="InterPro" id="IPR052969">
    <property type="entry name" value="Thr-specific_kinase-like"/>
</dbReference>
<keyword evidence="3" id="KW-0418">Kinase</keyword>
<comment type="caution">
    <text evidence="5">The sequence shown here is derived from an EMBL/GenBank/DDBJ whole genome shotgun (WGS) entry which is preliminary data.</text>
</comment>
<dbReference type="Pfam" id="PF02816">
    <property type="entry name" value="Alpha_kinase"/>
    <property type="match status" value="1"/>
</dbReference>
<dbReference type="OrthoDB" id="44277at2759"/>
<evidence type="ECO:0000313" key="6">
    <source>
        <dbReference type="Proteomes" id="UP000663879"/>
    </source>
</evidence>
<keyword evidence="6" id="KW-1185">Reference proteome</keyword>
<dbReference type="AlphaFoldDB" id="A0A814MQX9"/>
<dbReference type="EMBL" id="CAJNOC010006519">
    <property type="protein sequence ID" value="CAF1079891.1"/>
    <property type="molecule type" value="Genomic_DNA"/>
</dbReference>
<accession>A0A814MQX9</accession>